<evidence type="ECO:0000256" key="3">
    <source>
        <dbReference type="ARBA" id="ARBA00023242"/>
    </source>
</evidence>
<dbReference type="AlphaFoldDB" id="A0A0D1XUS2"/>
<feature type="compositionally biased region" description="Basic and acidic residues" evidence="5">
    <location>
        <begin position="410"/>
        <end position="424"/>
    </location>
</feature>
<dbReference type="Pfam" id="PF03343">
    <property type="entry name" value="SART-1"/>
    <property type="match status" value="1"/>
</dbReference>
<dbReference type="PANTHER" id="PTHR14152">
    <property type="entry name" value="SQUAMOUS CELL CARCINOMA ANTIGEN RECOGNISED BY CYTOTOXIC T LYMPHOCYTES"/>
    <property type="match status" value="1"/>
</dbReference>
<dbReference type="InParanoid" id="A0A0D1XUS2"/>
<evidence type="ECO:0008006" key="8">
    <source>
        <dbReference type="Google" id="ProtNLM"/>
    </source>
</evidence>
<name>A0A0D1XUS2_9PEZI</name>
<feature type="compositionally biased region" description="Basic and acidic residues" evidence="5">
    <location>
        <begin position="265"/>
        <end position="274"/>
    </location>
</feature>
<feature type="region of interest" description="Disordered" evidence="5">
    <location>
        <begin position="229"/>
        <end position="251"/>
    </location>
</feature>
<sequence length="642" mass="72016">MADTLSVEAVNQMRKAMGLPLIPVPGEGGLEFQQENKDDVPESDLTLDERQARGSANFAKLVEEQKKAKEREERKNEIKRQRELAARNVVLKGASIAEVEDDMAASDWLKSMGKRQKKLMAEQAAKEEEEAAKKKAAAEAEYKVTGMRVAHEVGDMVDGDILTFQDRAIDEGDSEEEYQLESRQLQEEARRKAAQEAKKFRPGAVYDPLKEGGLLSQYDEEVAKSFTIDQSGNIETRGTTTGAQEQDKPKGVTISLTDLLDEKQPVSDYKEFKAPKPKKPKKAKNARKRARDEEDDIFPTNTTMDIDISAAAPKAKKRNVDDFNFEDDEDLARQLAAARRKALQARKKPSDIAKQIKEQEASEMQDVKETGEVDDGGLLIDASTEWANSLDPEAVAQEAAEEEERRRRREASNRSHTSETKKAEDGDDVEMSYAEADEAEEAAQRAARTPSAPPPEDDEKALGDEEELGGGLAATLKLLKERNLVQTASITSDSFTARQKFLAEKARREAEAELRARNQRLKERERMQGMSARDREEAARNANSARDFQESRALADLFNKEYKPNINLKYTDEFGNEMSTKEAFKHLSHQFHGKGSGKQKQEKRLKKMEEEKKRMAASILDSSQFAGGNDKKKNKQAGVRLQ</sequence>
<evidence type="ECO:0000256" key="2">
    <source>
        <dbReference type="ARBA" id="ARBA00006076"/>
    </source>
</evidence>
<comment type="subcellular location">
    <subcellularLocation>
        <location evidence="1">Nucleus</location>
    </subcellularLocation>
</comment>
<feature type="compositionally biased region" description="Basic residues" evidence="5">
    <location>
        <begin position="275"/>
        <end position="289"/>
    </location>
</feature>
<feature type="compositionally biased region" description="Polar residues" evidence="5">
    <location>
        <begin position="229"/>
        <end position="244"/>
    </location>
</feature>
<dbReference type="PANTHER" id="PTHR14152:SF5">
    <property type="entry name" value="U4_U6.U5 TRI-SNRNP-ASSOCIATED PROTEIN 1"/>
    <property type="match status" value="1"/>
</dbReference>
<comment type="similarity">
    <text evidence="2">Belongs to the SNU66/SART1 family.</text>
</comment>
<protein>
    <recommendedName>
        <fullName evidence="8">SART-1 protein</fullName>
    </recommendedName>
</protein>
<feature type="compositionally biased region" description="Basic and acidic residues" evidence="5">
    <location>
        <begin position="348"/>
        <end position="371"/>
    </location>
</feature>
<feature type="compositionally biased region" description="Acidic residues" evidence="5">
    <location>
        <begin position="425"/>
        <end position="441"/>
    </location>
</feature>
<organism evidence="6 7">
    <name type="scientific">Verruconis gallopava</name>
    <dbReference type="NCBI Taxonomy" id="253628"/>
    <lineage>
        <taxon>Eukaryota</taxon>
        <taxon>Fungi</taxon>
        <taxon>Dikarya</taxon>
        <taxon>Ascomycota</taxon>
        <taxon>Pezizomycotina</taxon>
        <taxon>Dothideomycetes</taxon>
        <taxon>Pleosporomycetidae</taxon>
        <taxon>Venturiales</taxon>
        <taxon>Sympoventuriaceae</taxon>
        <taxon>Verruconis</taxon>
    </lineage>
</organism>
<feature type="compositionally biased region" description="Basic residues" evidence="5">
    <location>
        <begin position="338"/>
        <end position="347"/>
    </location>
</feature>
<proteinExistence type="inferred from homology"/>
<evidence type="ECO:0000313" key="7">
    <source>
        <dbReference type="Proteomes" id="UP000053259"/>
    </source>
</evidence>
<feature type="compositionally biased region" description="Basic and acidic residues" evidence="5">
    <location>
        <begin position="599"/>
        <end position="614"/>
    </location>
</feature>
<evidence type="ECO:0000256" key="4">
    <source>
        <dbReference type="SAM" id="Coils"/>
    </source>
</evidence>
<dbReference type="GO" id="GO:0000481">
    <property type="term" value="P:maturation of 5S rRNA"/>
    <property type="evidence" value="ECO:0007669"/>
    <property type="project" value="TreeGrafter"/>
</dbReference>
<dbReference type="GO" id="GO:0045292">
    <property type="term" value="P:mRNA cis splicing, via spliceosome"/>
    <property type="evidence" value="ECO:0007669"/>
    <property type="project" value="TreeGrafter"/>
</dbReference>
<dbReference type="STRING" id="253628.A0A0D1XUS2"/>
<keyword evidence="4" id="KW-0175">Coiled coil</keyword>
<feature type="compositionally biased region" description="Basic residues" evidence="5">
    <location>
        <begin position="588"/>
        <end position="598"/>
    </location>
</feature>
<dbReference type="VEuPathDB" id="FungiDB:PV09_02927"/>
<keyword evidence="7" id="KW-1185">Reference proteome</keyword>
<feature type="region of interest" description="Disordered" evidence="5">
    <location>
        <begin position="588"/>
        <end position="642"/>
    </location>
</feature>
<feature type="region of interest" description="Disordered" evidence="5">
    <location>
        <begin position="265"/>
        <end position="299"/>
    </location>
</feature>
<dbReference type="Proteomes" id="UP000053259">
    <property type="component" value="Unassembled WGS sequence"/>
</dbReference>
<feature type="region of interest" description="Disordered" evidence="5">
    <location>
        <begin position="338"/>
        <end position="468"/>
    </location>
</feature>
<evidence type="ECO:0000256" key="5">
    <source>
        <dbReference type="SAM" id="MobiDB-lite"/>
    </source>
</evidence>
<dbReference type="GeneID" id="27310900"/>
<feature type="coiled-coil region" evidence="4">
    <location>
        <begin position="61"/>
        <end position="88"/>
    </location>
</feature>
<dbReference type="GO" id="GO:0046540">
    <property type="term" value="C:U4/U6 x U5 tri-snRNP complex"/>
    <property type="evidence" value="ECO:0007669"/>
    <property type="project" value="TreeGrafter"/>
</dbReference>
<reference evidence="6 7" key="1">
    <citation type="submission" date="2015-01" db="EMBL/GenBank/DDBJ databases">
        <title>The Genome Sequence of Ochroconis gallopava CBS43764.</title>
        <authorList>
            <consortium name="The Broad Institute Genomics Platform"/>
            <person name="Cuomo C."/>
            <person name="de Hoog S."/>
            <person name="Gorbushina A."/>
            <person name="Stielow B."/>
            <person name="Teixiera M."/>
            <person name="Abouelleil A."/>
            <person name="Chapman S.B."/>
            <person name="Priest M."/>
            <person name="Young S.K."/>
            <person name="Wortman J."/>
            <person name="Nusbaum C."/>
            <person name="Birren B."/>
        </authorList>
    </citation>
    <scope>NUCLEOTIDE SEQUENCE [LARGE SCALE GENOMIC DNA]</scope>
    <source>
        <strain evidence="6 7">CBS 43764</strain>
    </source>
</reference>
<dbReference type="HOGENOM" id="CLU_009379_2_0_1"/>
<keyword evidence="3" id="KW-0539">Nucleus</keyword>
<gene>
    <name evidence="6" type="ORF">PV09_02927</name>
</gene>
<dbReference type="EMBL" id="KN847535">
    <property type="protein sequence ID" value="KIW06491.1"/>
    <property type="molecule type" value="Genomic_DNA"/>
</dbReference>
<evidence type="ECO:0000256" key="1">
    <source>
        <dbReference type="ARBA" id="ARBA00004123"/>
    </source>
</evidence>
<dbReference type="InterPro" id="IPR005011">
    <property type="entry name" value="SNU66/SART1"/>
</dbReference>
<feature type="compositionally biased region" description="Basic and acidic residues" evidence="5">
    <location>
        <begin position="525"/>
        <end position="539"/>
    </location>
</feature>
<accession>A0A0D1XUS2</accession>
<dbReference type="RefSeq" id="XP_016216360.1">
    <property type="nucleotide sequence ID" value="XM_016356054.1"/>
</dbReference>
<feature type="region of interest" description="Disordered" evidence="5">
    <location>
        <begin position="525"/>
        <end position="547"/>
    </location>
</feature>
<feature type="compositionally biased region" description="Acidic residues" evidence="5">
    <location>
        <begin position="455"/>
        <end position="468"/>
    </location>
</feature>
<dbReference type="OrthoDB" id="5583at2759"/>
<evidence type="ECO:0000313" key="6">
    <source>
        <dbReference type="EMBL" id="KIW06491.1"/>
    </source>
</evidence>